<comment type="caution">
    <text evidence="5">The sequence shown here is derived from an EMBL/GenBank/DDBJ whole genome shotgun (WGS) entry which is preliminary data.</text>
</comment>
<dbReference type="SUPFAM" id="SSF56801">
    <property type="entry name" value="Acetyl-CoA synthetase-like"/>
    <property type="match status" value="1"/>
</dbReference>
<keyword evidence="6" id="KW-1185">Reference proteome</keyword>
<dbReference type="InterPro" id="IPR042099">
    <property type="entry name" value="ANL_N_sf"/>
</dbReference>
<dbReference type="FunFam" id="3.30.300.30:FF:000008">
    <property type="entry name" value="2,3-dihydroxybenzoate-AMP ligase"/>
    <property type="match status" value="1"/>
</dbReference>
<dbReference type="CDD" id="cd17631">
    <property type="entry name" value="FACL_FadD13-like"/>
    <property type="match status" value="1"/>
</dbReference>
<proteinExistence type="inferred from homology"/>
<dbReference type="InterPro" id="IPR020845">
    <property type="entry name" value="AMP-binding_CS"/>
</dbReference>
<dbReference type="GO" id="GO:0004467">
    <property type="term" value="F:long-chain fatty acid-CoA ligase activity"/>
    <property type="evidence" value="ECO:0007669"/>
    <property type="project" value="UniProtKB-EC"/>
</dbReference>
<dbReference type="Proteomes" id="UP001144096">
    <property type="component" value="Unassembled WGS sequence"/>
</dbReference>
<dbReference type="InterPro" id="IPR045851">
    <property type="entry name" value="AMP-bd_C_sf"/>
</dbReference>
<name>A0A9X2NMR3_9PSEU</name>
<dbReference type="RefSeq" id="WP_257924308.1">
    <property type="nucleotide sequence ID" value="NZ_JAMXQV010000021.1"/>
</dbReference>
<dbReference type="Gene3D" id="3.30.300.30">
    <property type="match status" value="1"/>
</dbReference>
<dbReference type="Pfam" id="PF13193">
    <property type="entry name" value="AMP-binding_C"/>
    <property type="match status" value="1"/>
</dbReference>
<feature type="domain" description="AMP-dependent synthetase/ligase" evidence="3">
    <location>
        <begin position="10"/>
        <end position="371"/>
    </location>
</feature>
<organism evidence="5 6">
    <name type="scientific">Amycolatopsis iheyensis</name>
    <dbReference type="NCBI Taxonomy" id="2945988"/>
    <lineage>
        <taxon>Bacteria</taxon>
        <taxon>Bacillati</taxon>
        <taxon>Actinomycetota</taxon>
        <taxon>Actinomycetes</taxon>
        <taxon>Pseudonocardiales</taxon>
        <taxon>Pseudonocardiaceae</taxon>
        <taxon>Amycolatopsis</taxon>
    </lineage>
</organism>
<evidence type="ECO:0000259" key="4">
    <source>
        <dbReference type="Pfam" id="PF13193"/>
    </source>
</evidence>
<comment type="similarity">
    <text evidence="1">Belongs to the ATP-dependent AMP-binding enzyme family.</text>
</comment>
<dbReference type="InterPro" id="IPR025110">
    <property type="entry name" value="AMP-bd_C"/>
</dbReference>
<dbReference type="InterPro" id="IPR000873">
    <property type="entry name" value="AMP-dep_synth/lig_dom"/>
</dbReference>
<reference evidence="5" key="1">
    <citation type="submission" date="2022-06" db="EMBL/GenBank/DDBJ databases">
        <title>Amycolatopsis iheyaensis sp. nov., a new species of the genus Amycolatopsis isolated from soil in Iheya island, Japan.</title>
        <authorList>
            <person name="Ngamcharungchit C."/>
            <person name="Kanto H."/>
            <person name="Take A."/>
            <person name="Intra B."/>
            <person name="Matsumoto A."/>
            <person name="Panbangred W."/>
            <person name="Inahashi Y."/>
        </authorList>
    </citation>
    <scope>NUCLEOTIDE SEQUENCE</scope>
    <source>
        <strain evidence="5">OK19-0408</strain>
    </source>
</reference>
<dbReference type="AlphaFoldDB" id="A0A9X2NMR3"/>
<evidence type="ECO:0000256" key="1">
    <source>
        <dbReference type="ARBA" id="ARBA00006432"/>
    </source>
</evidence>
<feature type="domain" description="AMP-binding enzyme C-terminal" evidence="4">
    <location>
        <begin position="421"/>
        <end position="496"/>
    </location>
</feature>
<gene>
    <name evidence="5" type="ORF">M8542_33440</name>
</gene>
<evidence type="ECO:0000256" key="2">
    <source>
        <dbReference type="ARBA" id="ARBA00022598"/>
    </source>
</evidence>
<evidence type="ECO:0000259" key="3">
    <source>
        <dbReference type="Pfam" id="PF00501"/>
    </source>
</evidence>
<dbReference type="EC" id="6.2.1.3" evidence="5"/>
<protein>
    <submittedName>
        <fullName evidence="5">Long-chain-fatty-acid--CoA ligase</fullName>
        <ecNumber evidence="5">6.2.1.3</ecNumber>
    </submittedName>
</protein>
<keyword evidence="2 5" id="KW-0436">Ligase</keyword>
<dbReference type="EMBL" id="JAMXQV010000021">
    <property type="protein sequence ID" value="MCR6487740.1"/>
    <property type="molecule type" value="Genomic_DNA"/>
</dbReference>
<dbReference type="PANTHER" id="PTHR43767:SF1">
    <property type="entry name" value="NONRIBOSOMAL PEPTIDE SYNTHASE PES1 (EUROFUNG)-RELATED"/>
    <property type="match status" value="1"/>
</dbReference>
<dbReference type="NCBIfam" id="NF004837">
    <property type="entry name" value="PRK06187.1"/>
    <property type="match status" value="1"/>
</dbReference>
<dbReference type="Pfam" id="PF00501">
    <property type="entry name" value="AMP-binding"/>
    <property type="match status" value="1"/>
</dbReference>
<evidence type="ECO:0000313" key="6">
    <source>
        <dbReference type="Proteomes" id="UP001144096"/>
    </source>
</evidence>
<dbReference type="PANTHER" id="PTHR43767">
    <property type="entry name" value="LONG-CHAIN-FATTY-ACID--COA LIGASE"/>
    <property type="match status" value="1"/>
</dbReference>
<dbReference type="PROSITE" id="PS00455">
    <property type="entry name" value="AMP_BINDING"/>
    <property type="match status" value="1"/>
</dbReference>
<dbReference type="Gene3D" id="3.40.50.12780">
    <property type="entry name" value="N-terminal domain of ligase-like"/>
    <property type="match status" value="1"/>
</dbReference>
<dbReference type="InterPro" id="IPR050237">
    <property type="entry name" value="ATP-dep_AMP-bd_enzyme"/>
</dbReference>
<evidence type="ECO:0000313" key="5">
    <source>
        <dbReference type="EMBL" id="MCR6487740.1"/>
    </source>
</evidence>
<sequence length="516" mass="55005">MHITQSLHAARQRGPDRVATVFGARTRTVAESVSRIARLAGALRSLGVAAGDRVGIYALNSDRYHELLMAVPWADAVVNPVNVRWSLREVAYSLADCRTDVLVVDDAFAAAVPALREHAPNLRTVIFCGEGDLPEGMHSYEELVAAASEVDDARRGGDELYGVFYTGGTTGSPKGVMLSHRACLASAMGSMVTTDMLSRGGVLLHTAPMFHLADIAAWTIGNLTGATHVMVPSFAPAAVLAAIGEHRVTDVLLVPTMIQQLVDAPGAATSELSSLRRVMYGASPISETVLAKARTVLPNARFTQAYGMTELAPVATLLTAADHDDPALTRSCGRPAVHAEVRVVDPDGAEVPRGRVGEIVVRGDHVMSGYWDKPEETATALRGGWLHTGDAGYLDDAGYLFVVDRLKDMVVTGGENVYTAEVENALAKHPAVAQVAVIGVPDANWGERVHAVVVPAPDTKADPDELRDFCREHIANYKLPRSFEFADALPVSGAGKILKRELRKPHWAGAERGVGG</sequence>
<accession>A0A9X2NMR3</accession>